<dbReference type="EMBL" id="JADCUA010000014">
    <property type="protein sequence ID" value="KAH9834855.1"/>
    <property type="molecule type" value="Genomic_DNA"/>
</dbReference>
<feature type="domain" description="NADP-dependent oxidoreductase" evidence="4">
    <location>
        <begin position="35"/>
        <end position="345"/>
    </location>
</feature>
<dbReference type="GeneID" id="71997182"/>
<reference evidence="5 6" key="1">
    <citation type="journal article" date="2021" name="Environ. Microbiol.">
        <title>Gene family expansions and transcriptome signatures uncover fungal adaptations to wood decay.</title>
        <authorList>
            <person name="Hage H."/>
            <person name="Miyauchi S."/>
            <person name="Viragh M."/>
            <person name="Drula E."/>
            <person name="Min B."/>
            <person name="Chaduli D."/>
            <person name="Navarro D."/>
            <person name="Favel A."/>
            <person name="Norest M."/>
            <person name="Lesage-Meessen L."/>
            <person name="Balint B."/>
            <person name="Merenyi Z."/>
            <person name="de Eugenio L."/>
            <person name="Morin E."/>
            <person name="Martinez A.T."/>
            <person name="Baldrian P."/>
            <person name="Stursova M."/>
            <person name="Martinez M.J."/>
            <person name="Novotny C."/>
            <person name="Magnuson J.K."/>
            <person name="Spatafora J.W."/>
            <person name="Maurice S."/>
            <person name="Pangilinan J."/>
            <person name="Andreopoulos W."/>
            <person name="LaButti K."/>
            <person name="Hundley H."/>
            <person name="Na H."/>
            <person name="Kuo A."/>
            <person name="Barry K."/>
            <person name="Lipzen A."/>
            <person name="Henrissat B."/>
            <person name="Riley R."/>
            <person name="Ahrendt S."/>
            <person name="Nagy L.G."/>
            <person name="Grigoriev I.V."/>
            <person name="Martin F."/>
            <person name="Rosso M.N."/>
        </authorList>
    </citation>
    <scope>NUCLEOTIDE SEQUENCE [LARGE SCALE GENOMIC DNA]</scope>
    <source>
        <strain evidence="5 6">CIRM-BRFM 1785</strain>
    </source>
</reference>
<dbReference type="Gene3D" id="3.20.20.100">
    <property type="entry name" value="NADP-dependent oxidoreductase domain"/>
    <property type="match status" value="1"/>
</dbReference>
<sequence length="403" mass="44402">MSDAYMQFWASPSAPATAFGRHRPLAPLAGVHVSPICLGTMSIGTTWAPITGTVTKEVAFKIFDAYYGAGGNFIDTSNNYHDEESEAFIGEWMEARGIREEIVVATKYTSNYKRGQKVGQMTHYAGNNMKSLHNSVEASLKKLRTDHIDILYVHFWDWTCGIEEIMNGLHNLVAAGKVLYLGISDTPAWIVAKANTYARCMGKTPFCIYQGLWNVMQRDFERDIIPMARAEGMALAPWGVLASGKIRTDAEEERRAQTGERGRKDMGSDDWKRTPAQRRVCQALEKVAKEVGAKSIRAVAIAYVMQKTPYVFPIIGGRKVEQITDNAEALEIALSPEQITYIESVVPFDPGFPGFVCGDGSFYIPLQGSAGNFDRWPTQQAIRPSGSKSVRALNGANGSNGHA</sequence>
<comment type="caution">
    <text evidence="5">The sequence shown here is derived from an EMBL/GenBank/DDBJ whole genome shotgun (WGS) entry which is preliminary data.</text>
</comment>
<feature type="region of interest" description="Disordered" evidence="3">
    <location>
        <begin position="249"/>
        <end position="272"/>
    </location>
</feature>
<organism evidence="5 6">
    <name type="scientific">Rhodofomes roseus</name>
    <dbReference type="NCBI Taxonomy" id="34475"/>
    <lineage>
        <taxon>Eukaryota</taxon>
        <taxon>Fungi</taxon>
        <taxon>Dikarya</taxon>
        <taxon>Basidiomycota</taxon>
        <taxon>Agaricomycotina</taxon>
        <taxon>Agaricomycetes</taxon>
        <taxon>Polyporales</taxon>
        <taxon>Rhodofomes</taxon>
    </lineage>
</organism>
<dbReference type="SUPFAM" id="SSF51430">
    <property type="entry name" value="NAD(P)-linked oxidoreductase"/>
    <property type="match status" value="1"/>
</dbReference>
<dbReference type="PANTHER" id="PTHR43364">
    <property type="entry name" value="NADH-SPECIFIC METHYLGLYOXAL REDUCTASE-RELATED"/>
    <property type="match status" value="1"/>
</dbReference>
<dbReference type="InterPro" id="IPR036812">
    <property type="entry name" value="NAD(P)_OxRdtase_dom_sf"/>
</dbReference>
<evidence type="ECO:0000313" key="6">
    <source>
        <dbReference type="Proteomes" id="UP000814176"/>
    </source>
</evidence>
<evidence type="ECO:0000313" key="5">
    <source>
        <dbReference type="EMBL" id="KAH9834855.1"/>
    </source>
</evidence>
<name>A0ABQ8KBD2_9APHY</name>
<dbReference type="Proteomes" id="UP000814176">
    <property type="component" value="Unassembled WGS sequence"/>
</dbReference>
<accession>A0ABQ8KBD2</accession>
<gene>
    <name evidence="5" type="ORF">C8Q71DRAFT_127736</name>
</gene>
<protein>
    <submittedName>
        <fullName evidence="5">Aldo/keto reductase</fullName>
    </submittedName>
</protein>
<dbReference type="Pfam" id="PF00248">
    <property type="entry name" value="Aldo_ket_red"/>
    <property type="match status" value="1"/>
</dbReference>
<evidence type="ECO:0000256" key="1">
    <source>
        <dbReference type="ARBA" id="ARBA00023002"/>
    </source>
</evidence>
<comment type="similarity">
    <text evidence="2">Belongs to the aldo/keto reductase family. Aldo/keto reductase 2 subfamily.</text>
</comment>
<dbReference type="RefSeq" id="XP_047777341.1">
    <property type="nucleotide sequence ID" value="XM_047916450.1"/>
</dbReference>
<dbReference type="PANTHER" id="PTHR43364:SF2">
    <property type="entry name" value="ARYL-ALCOHOL DEHYDROGENASE AAD10-RELATED"/>
    <property type="match status" value="1"/>
</dbReference>
<keyword evidence="1" id="KW-0560">Oxidoreductase</keyword>
<proteinExistence type="inferred from homology"/>
<dbReference type="InterPro" id="IPR023210">
    <property type="entry name" value="NADP_OxRdtase_dom"/>
</dbReference>
<keyword evidence="6" id="KW-1185">Reference proteome</keyword>
<evidence type="ECO:0000259" key="4">
    <source>
        <dbReference type="Pfam" id="PF00248"/>
    </source>
</evidence>
<dbReference type="InterPro" id="IPR050523">
    <property type="entry name" value="AKR_Detox_Biosynth"/>
</dbReference>
<evidence type="ECO:0000256" key="3">
    <source>
        <dbReference type="SAM" id="MobiDB-lite"/>
    </source>
</evidence>
<evidence type="ECO:0000256" key="2">
    <source>
        <dbReference type="ARBA" id="ARBA00038157"/>
    </source>
</evidence>